<reference evidence="2 3" key="1">
    <citation type="journal article" date="2015" name="Int. J. Syst. Evol. Microbiol.">
        <title>Tumebacillus algifaecis sp. nov., isolated from decomposing algal scum.</title>
        <authorList>
            <person name="Wu Y.F."/>
            <person name="Zhang B."/>
            <person name="Xing P."/>
            <person name="Wu Q.L."/>
            <person name="Liu S.J."/>
        </authorList>
    </citation>
    <scope>NUCLEOTIDE SEQUENCE [LARGE SCALE GENOMIC DNA]</scope>
    <source>
        <strain evidence="2 3">THMBR28</strain>
    </source>
</reference>
<evidence type="ECO:0000313" key="2">
    <source>
        <dbReference type="EMBL" id="ASS75409.1"/>
    </source>
</evidence>
<organism evidence="2 3">
    <name type="scientific">Tumebacillus algifaecis</name>
    <dbReference type="NCBI Taxonomy" id="1214604"/>
    <lineage>
        <taxon>Bacteria</taxon>
        <taxon>Bacillati</taxon>
        <taxon>Bacillota</taxon>
        <taxon>Bacilli</taxon>
        <taxon>Bacillales</taxon>
        <taxon>Alicyclobacillaceae</taxon>
        <taxon>Tumebacillus</taxon>
    </lineage>
</organism>
<sequence>MNTLTLLIIPLFYLILLLSLYLGVMGVIKRSIPSLLASAGIGCVAAYVSMWSIGRFLIVIPILALSFAGFYLFKNRTMTKARR</sequence>
<dbReference type="Proteomes" id="UP000214688">
    <property type="component" value="Chromosome"/>
</dbReference>
<evidence type="ECO:0000313" key="3">
    <source>
        <dbReference type="Proteomes" id="UP000214688"/>
    </source>
</evidence>
<dbReference type="KEGG" id="tab:CIG75_10685"/>
<protein>
    <submittedName>
        <fullName evidence="2">Uncharacterized protein</fullName>
    </submittedName>
</protein>
<name>A0A223D0X5_9BACL</name>
<dbReference type="RefSeq" id="WP_094236657.1">
    <property type="nucleotide sequence ID" value="NZ_CP022657.1"/>
</dbReference>
<keyword evidence="1" id="KW-1133">Transmembrane helix</keyword>
<keyword evidence="1" id="KW-0812">Transmembrane</keyword>
<keyword evidence="1" id="KW-0472">Membrane</keyword>
<evidence type="ECO:0000256" key="1">
    <source>
        <dbReference type="SAM" id="Phobius"/>
    </source>
</evidence>
<dbReference type="EMBL" id="CP022657">
    <property type="protein sequence ID" value="ASS75409.1"/>
    <property type="molecule type" value="Genomic_DNA"/>
</dbReference>
<keyword evidence="3" id="KW-1185">Reference proteome</keyword>
<accession>A0A223D0X5</accession>
<feature type="transmembrane region" description="Helical" evidence="1">
    <location>
        <begin position="56"/>
        <end position="73"/>
    </location>
</feature>
<feature type="transmembrane region" description="Helical" evidence="1">
    <location>
        <begin position="6"/>
        <end position="24"/>
    </location>
</feature>
<feature type="transmembrane region" description="Helical" evidence="1">
    <location>
        <begin position="31"/>
        <end position="50"/>
    </location>
</feature>
<dbReference type="AlphaFoldDB" id="A0A223D0X5"/>
<gene>
    <name evidence="2" type="ORF">CIG75_10685</name>
</gene>
<proteinExistence type="predicted"/>